<protein>
    <submittedName>
        <fullName evidence="2">Uncharacterized protein</fullName>
    </submittedName>
</protein>
<accession>C6TNG9</accession>
<dbReference type="EMBL" id="BT099292">
    <property type="protein sequence ID" value="ACU24461.1"/>
    <property type="molecule type" value="mRNA"/>
</dbReference>
<evidence type="ECO:0000313" key="2">
    <source>
        <dbReference type="EMBL" id="ACU24461.1"/>
    </source>
</evidence>
<keyword evidence="1" id="KW-1133">Transmembrane helix</keyword>
<name>C6TNG9_SOYBN</name>
<keyword evidence="1" id="KW-0812">Transmembrane</keyword>
<keyword evidence="1" id="KW-0472">Membrane</keyword>
<reference evidence="2" key="1">
    <citation type="submission" date="2009-08" db="EMBL/GenBank/DDBJ databases">
        <authorList>
            <person name="Cheung F."/>
            <person name="Xiao Y."/>
            <person name="Chan A."/>
            <person name="Moskal W."/>
            <person name="Town C.D."/>
        </authorList>
    </citation>
    <scope>NUCLEOTIDE SEQUENCE</scope>
</reference>
<organism evidence="2">
    <name type="scientific">Glycine max</name>
    <name type="common">Soybean</name>
    <name type="synonym">Glycine hispida</name>
    <dbReference type="NCBI Taxonomy" id="3847"/>
    <lineage>
        <taxon>Eukaryota</taxon>
        <taxon>Viridiplantae</taxon>
        <taxon>Streptophyta</taxon>
        <taxon>Embryophyta</taxon>
        <taxon>Tracheophyta</taxon>
        <taxon>Spermatophyta</taxon>
        <taxon>Magnoliopsida</taxon>
        <taxon>eudicotyledons</taxon>
        <taxon>Gunneridae</taxon>
        <taxon>Pentapetalae</taxon>
        <taxon>rosids</taxon>
        <taxon>fabids</taxon>
        <taxon>Fabales</taxon>
        <taxon>Fabaceae</taxon>
        <taxon>Papilionoideae</taxon>
        <taxon>50 kb inversion clade</taxon>
        <taxon>NPAAA clade</taxon>
        <taxon>indigoferoid/millettioid clade</taxon>
        <taxon>Phaseoleae</taxon>
        <taxon>Glycine</taxon>
        <taxon>Glycine subgen. Soja</taxon>
    </lineage>
</organism>
<sequence>MKLLRASLYADALVMYTRCKAGLKVSIPPLAATARSSSVEGSFPIVVFFTICFISHVTILLIIIRPKVRTNVTNPACSIKPGSSLQNPDTLVPGQFATLFDVRRVWQRRGESDFFEIIAYIVVNFPANNPHFHFQPTKCNYQLAPRL</sequence>
<proteinExistence type="evidence at transcript level"/>
<feature type="transmembrane region" description="Helical" evidence="1">
    <location>
        <begin position="43"/>
        <end position="64"/>
    </location>
</feature>
<dbReference type="AlphaFoldDB" id="C6TNG9"/>
<evidence type="ECO:0000256" key="1">
    <source>
        <dbReference type="SAM" id="Phobius"/>
    </source>
</evidence>